<comment type="caution">
    <text evidence="7">The sequence shown here is derived from an EMBL/GenBank/DDBJ whole genome shotgun (WGS) entry which is preliminary data.</text>
</comment>
<dbReference type="RefSeq" id="WP_141960352.1">
    <property type="nucleotide sequence ID" value="NZ_VFOZ01000001.1"/>
</dbReference>
<sequence>MDHGGHSSGVPALGWVAAAIALVVVGVYLVASVRLRRRGDGWSRWRDACCAAAGAALVVAALVPLPGGEFTAHMLRHLIIGMAAPLLLVLSRPLTLGLRALPPGPARHAVLAVAHSSAAAWLVFPPLAAAADVGGLWLLYRTRLFAVSHDRPGLQALVHVHVLVAGILFTAAVCQLDPVRRRHGLAVRAGTLVAACAAHAVLARTLWATAPPRTRLPAGDLHYGAMVMYYGGDLIEVALAAVVALRWYAAAGRTRSSRCAPAATRVVGSRDPA</sequence>
<keyword evidence="2" id="KW-1003">Cell membrane</keyword>
<keyword evidence="5 6" id="KW-0472">Membrane</keyword>
<keyword evidence="8" id="KW-1185">Reference proteome</keyword>
<evidence type="ECO:0000256" key="5">
    <source>
        <dbReference type="ARBA" id="ARBA00023136"/>
    </source>
</evidence>
<dbReference type="Pfam" id="PF09678">
    <property type="entry name" value="Caa3_CtaG"/>
    <property type="match status" value="1"/>
</dbReference>
<evidence type="ECO:0000256" key="4">
    <source>
        <dbReference type="ARBA" id="ARBA00022989"/>
    </source>
</evidence>
<evidence type="ECO:0000256" key="1">
    <source>
        <dbReference type="ARBA" id="ARBA00004651"/>
    </source>
</evidence>
<dbReference type="OrthoDB" id="5024156at2"/>
<dbReference type="AlphaFoldDB" id="A0A543CU52"/>
<keyword evidence="4 6" id="KW-1133">Transmembrane helix</keyword>
<keyword evidence="3 6" id="KW-0812">Transmembrane</keyword>
<protein>
    <submittedName>
        <fullName evidence="7">Putative membrane protein</fullName>
    </submittedName>
</protein>
<feature type="transmembrane region" description="Helical" evidence="6">
    <location>
        <begin position="77"/>
        <end position="98"/>
    </location>
</feature>
<dbReference type="EMBL" id="VFOZ01000001">
    <property type="protein sequence ID" value="TQM00643.1"/>
    <property type="molecule type" value="Genomic_DNA"/>
</dbReference>
<feature type="transmembrane region" description="Helical" evidence="6">
    <location>
        <begin position="12"/>
        <end position="33"/>
    </location>
</feature>
<evidence type="ECO:0000256" key="6">
    <source>
        <dbReference type="SAM" id="Phobius"/>
    </source>
</evidence>
<reference evidence="7 8" key="1">
    <citation type="submission" date="2019-06" db="EMBL/GenBank/DDBJ databases">
        <title>Sequencing the genomes of 1000 actinobacteria strains.</title>
        <authorList>
            <person name="Klenk H.-P."/>
        </authorList>
    </citation>
    <scope>NUCLEOTIDE SEQUENCE [LARGE SCALE GENOMIC DNA]</scope>
    <source>
        <strain evidence="7 8">DSM 102200</strain>
    </source>
</reference>
<feature type="transmembrane region" description="Helical" evidence="6">
    <location>
        <begin position="119"/>
        <end position="140"/>
    </location>
</feature>
<feature type="transmembrane region" description="Helical" evidence="6">
    <location>
        <begin position="45"/>
        <end position="65"/>
    </location>
</feature>
<comment type="subcellular location">
    <subcellularLocation>
        <location evidence="1">Cell membrane</location>
        <topology evidence="1">Multi-pass membrane protein</topology>
    </subcellularLocation>
</comment>
<gene>
    <name evidence="7" type="ORF">FB559_6359</name>
</gene>
<accession>A0A543CU52</accession>
<organism evidence="7 8">
    <name type="scientific">Actinoallomurus bryophytorum</name>
    <dbReference type="NCBI Taxonomy" id="1490222"/>
    <lineage>
        <taxon>Bacteria</taxon>
        <taxon>Bacillati</taxon>
        <taxon>Actinomycetota</taxon>
        <taxon>Actinomycetes</taxon>
        <taxon>Streptosporangiales</taxon>
        <taxon>Thermomonosporaceae</taxon>
        <taxon>Actinoallomurus</taxon>
    </lineage>
</organism>
<evidence type="ECO:0000313" key="8">
    <source>
        <dbReference type="Proteomes" id="UP000316096"/>
    </source>
</evidence>
<dbReference type="Proteomes" id="UP000316096">
    <property type="component" value="Unassembled WGS sequence"/>
</dbReference>
<evidence type="ECO:0000256" key="2">
    <source>
        <dbReference type="ARBA" id="ARBA00022475"/>
    </source>
</evidence>
<dbReference type="GO" id="GO:0005886">
    <property type="term" value="C:plasma membrane"/>
    <property type="evidence" value="ECO:0007669"/>
    <property type="project" value="UniProtKB-SubCell"/>
</dbReference>
<evidence type="ECO:0000256" key="3">
    <source>
        <dbReference type="ARBA" id="ARBA00022692"/>
    </source>
</evidence>
<feature type="transmembrane region" description="Helical" evidence="6">
    <location>
        <begin position="227"/>
        <end position="248"/>
    </location>
</feature>
<proteinExistence type="predicted"/>
<dbReference type="InterPro" id="IPR019108">
    <property type="entry name" value="Caa3_assmbl_CtaG-rel"/>
</dbReference>
<name>A0A543CU52_9ACTN</name>
<evidence type="ECO:0000313" key="7">
    <source>
        <dbReference type="EMBL" id="TQM00643.1"/>
    </source>
</evidence>
<feature type="transmembrane region" description="Helical" evidence="6">
    <location>
        <begin position="185"/>
        <end position="207"/>
    </location>
</feature>
<feature type="transmembrane region" description="Helical" evidence="6">
    <location>
        <begin position="152"/>
        <end position="173"/>
    </location>
</feature>